<dbReference type="InterPro" id="IPR016024">
    <property type="entry name" value="ARM-type_fold"/>
</dbReference>
<name>A0A090LZC3_OSTTA</name>
<dbReference type="EMBL" id="CAID01000003">
    <property type="protein sequence ID" value="CEF97350.1"/>
    <property type="molecule type" value="Genomic_DNA"/>
</dbReference>
<dbReference type="InParanoid" id="A0A090LZC3"/>
<gene>
    <name evidence="1" type="ORF">OT_ostta03g05540</name>
</gene>
<dbReference type="GeneID" id="9833660"/>
<keyword evidence="2" id="KW-1185">Reference proteome</keyword>
<evidence type="ECO:0000313" key="1">
    <source>
        <dbReference type="EMBL" id="CEF97350.1"/>
    </source>
</evidence>
<dbReference type="OrthoDB" id="565708at2759"/>
<dbReference type="Gene3D" id="1.25.10.10">
    <property type="entry name" value="Leucine-rich Repeat Variant"/>
    <property type="match status" value="1"/>
</dbReference>
<sequence length="485" mass="53477">MRVARRRMVRALSDFVACITCSKEEEEVVIAEKEVDEKIQQIMKWKRSTGKVNALKLWLVELEGWIAEEVEHRYGKHIARSHGGFVKETLPSLCKFKEMPVQIAALALVERLGMADETATMLGTKEMFKTCVGIIKGKKAKNLGAAASGALSTLVNHEDTRYLASDEGLDKSMSSLIVEKGLGVVTKRNCVVTFARMADDPEVASLMSAKNPDQVIKTLLDFVDKTDDMDTEKWALIGLARLAMNDAFSDILQKKGHIPFLFELSRDKIPTRKLAASLVIAHLARNKNLRETLVRHRAIQLFCAIAMNTSERVDMAEMQLVAAMGLKNLASNFELRALAGRTGAISSCLFMMKSPQQEVARFAALAIAELSLYEPNGRKFVQQGVLKWIIKLARTGDVRSEVAAIGALSNLMLTPENQGAMIAEDGTKVVDALQNSRNTRVAHLAKQLLKRLRLAKLRAACKLAARMKATGKALIEQGVVIGDGY</sequence>
<dbReference type="InterPro" id="IPR011989">
    <property type="entry name" value="ARM-like"/>
</dbReference>
<comment type="caution">
    <text evidence="1">The sequence shown here is derived from an EMBL/GenBank/DDBJ whole genome shotgun (WGS) entry which is preliminary data.</text>
</comment>
<dbReference type="InterPro" id="IPR040144">
    <property type="entry name" value="RAP1GDS1"/>
</dbReference>
<reference evidence="1 2" key="2">
    <citation type="journal article" date="2014" name="BMC Genomics">
        <title>An improved genome of the model marine alga Ostreococcus tauri unfolds by assessing Illumina de novo assemblies.</title>
        <authorList>
            <person name="Blanc-Mathieu R."/>
            <person name="Verhelst B."/>
            <person name="Derelle E."/>
            <person name="Rombauts S."/>
            <person name="Bouget F.Y."/>
            <person name="Carre I."/>
            <person name="Chateau A."/>
            <person name="Eyre-Walker A."/>
            <person name="Grimsley N."/>
            <person name="Moreau H."/>
            <person name="Piegu B."/>
            <person name="Rivals E."/>
            <person name="Schackwitz W."/>
            <person name="Van de Peer Y."/>
            <person name="Piganeau G."/>
        </authorList>
    </citation>
    <scope>NUCLEOTIDE SEQUENCE [LARGE SCALE GENOMIC DNA]</scope>
    <source>
        <strain evidence="2">OTTH 0595 / CCAP 157/2 / RCC745</strain>
    </source>
</reference>
<dbReference type="Proteomes" id="UP000009170">
    <property type="component" value="Unassembled WGS sequence"/>
</dbReference>
<dbReference type="RefSeq" id="XP_022838645.1">
    <property type="nucleotide sequence ID" value="XM_022984929.1"/>
</dbReference>
<protein>
    <submittedName>
        <fullName evidence="1">Armadillo-type fold</fullName>
    </submittedName>
</protein>
<accession>A0A090LZC3</accession>
<evidence type="ECO:0000313" key="2">
    <source>
        <dbReference type="Proteomes" id="UP000009170"/>
    </source>
</evidence>
<dbReference type="GO" id="GO:0005085">
    <property type="term" value="F:guanyl-nucleotide exchange factor activity"/>
    <property type="evidence" value="ECO:0007669"/>
    <property type="project" value="InterPro"/>
</dbReference>
<organism evidence="1 2">
    <name type="scientific">Ostreococcus tauri</name>
    <name type="common">Marine green alga</name>
    <dbReference type="NCBI Taxonomy" id="70448"/>
    <lineage>
        <taxon>Eukaryota</taxon>
        <taxon>Viridiplantae</taxon>
        <taxon>Chlorophyta</taxon>
        <taxon>Mamiellophyceae</taxon>
        <taxon>Mamiellales</taxon>
        <taxon>Bathycoccaceae</taxon>
        <taxon>Ostreococcus</taxon>
    </lineage>
</organism>
<dbReference type="STRING" id="70448.A0A090LZC3"/>
<dbReference type="AlphaFoldDB" id="A0A090LZC3"/>
<dbReference type="KEGG" id="ota:OT_ostta03g05540"/>
<dbReference type="PANTHER" id="PTHR10957">
    <property type="entry name" value="RAP1 GTPASE-GDP DISSOCIATION STIMULATOR 1"/>
    <property type="match status" value="1"/>
</dbReference>
<proteinExistence type="predicted"/>
<dbReference type="SUPFAM" id="SSF48371">
    <property type="entry name" value="ARM repeat"/>
    <property type="match status" value="1"/>
</dbReference>
<reference evidence="2" key="1">
    <citation type="journal article" date="2006" name="Proc. Natl. Acad. Sci. U.S.A.">
        <title>Genome analysis of the smallest free-living eukaryote Ostreococcus tauri unveils many unique features.</title>
        <authorList>
            <person name="Derelle E."/>
            <person name="Ferraz C."/>
            <person name="Rombauts S."/>
            <person name="Rouze P."/>
            <person name="Worden A.Z."/>
            <person name="Robbens S."/>
            <person name="Partensky F."/>
            <person name="Degroeve S."/>
            <person name="Echeynie S."/>
            <person name="Cooke R."/>
            <person name="Saeys Y."/>
            <person name="Wuyts J."/>
            <person name="Jabbari K."/>
            <person name="Bowler C."/>
            <person name="Panaud O."/>
            <person name="Piegu B."/>
            <person name="Ball S.G."/>
            <person name="Ral J.-P."/>
            <person name="Bouget F.-Y."/>
            <person name="Piganeau G."/>
            <person name="De Baets B."/>
            <person name="Picard A."/>
            <person name="Delseny M."/>
            <person name="Demaille J."/>
            <person name="Van de Peer Y."/>
            <person name="Moreau H."/>
        </authorList>
    </citation>
    <scope>NUCLEOTIDE SEQUENCE [LARGE SCALE GENOMIC DNA]</scope>
    <source>
        <strain evidence="2">OTTH 0595 / CCAP 157/2 / RCC745</strain>
    </source>
</reference>